<sequence length="327" mass="36726">MGVRRKLVFTFVRHGETDENAHKILQGSKHTPLNEAGREQARRLGVRLQREHESTSKGRIGSSTCTRAGTLQAQEPPFHFIFSSNNPRASETSEIVADQLSLPTPAPSSAPSPTWGQVVATPLLTERSLGAYEGRRSEQVLDEFGRLRWDHLPEPRMMGLWDIIAEESSSNQMGVESKFEFLSRAQRAIQFMIAHIVSYLTHFVSRNAIPEIRVLCVSHALFIRALLTQLLNIGTEWIMNVGSKEPTNFRWFACDIRNASVTRVQTEFVIYDAKRGRNDDEGTGGLIGGGEKKQESLKKKVRLMNPFLICLNDSSHCFLDFTTVSNA</sequence>
<dbReference type="OrthoDB" id="354304at2759"/>
<protein>
    <submittedName>
        <fullName evidence="5">Phosphoglycerate mutase family domain containing protein</fullName>
    </submittedName>
</protein>
<gene>
    <name evidence="5" type="ORF">ACA1_325590</name>
</gene>
<dbReference type="CDD" id="cd07067">
    <property type="entry name" value="HP_PGM_like"/>
    <property type="match status" value="1"/>
</dbReference>
<dbReference type="Proteomes" id="UP000011083">
    <property type="component" value="Unassembled WGS sequence"/>
</dbReference>
<dbReference type="SUPFAM" id="SSF53254">
    <property type="entry name" value="Phosphoglycerate mutase-like"/>
    <property type="match status" value="1"/>
</dbReference>
<evidence type="ECO:0000256" key="3">
    <source>
        <dbReference type="PIRSR" id="PIRSR613078-2"/>
    </source>
</evidence>
<feature type="active site" description="Tele-phosphohistidine intermediate" evidence="2">
    <location>
        <position position="14"/>
    </location>
</feature>
<dbReference type="AlphaFoldDB" id="L8H9R7"/>
<dbReference type="InterPro" id="IPR051695">
    <property type="entry name" value="Phosphoglycerate_Mutase"/>
</dbReference>
<dbReference type="Pfam" id="PF00300">
    <property type="entry name" value="His_Phos_1"/>
    <property type="match status" value="2"/>
</dbReference>
<evidence type="ECO:0000313" key="6">
    <source>
        <dbReference type="Proteomes" id="UP000011083"/>
    </source>
</evidence>
<dbReference type="PANTHER" id="PTHR46517:SF1">
    <property type="entry name" value="FRUCTOSE-2,6-BISPHOSPHATASE TIGAR"/>
    <property type="match status" value="1"/>
</dbReference>
<reference evidence="5 6" key="1">
    <citation type="journal article" date="2013" name="Genome Biol.">
        <title>Genome of Acanthamoeba castellanii highlights extensive lateral gene transfer and early evolution of tyrosine kinase signaling.</title>
        <authorList>
            <person name="Clarke M."/>
            <person name="Lohan A.J."/>
            <person name="Liu B."/>
            <person name="Lagkouvardos I."/>
            <person name="Roy S."/>
            <person name="Zafar N."/>
            <person name="Bertelli C."/>
            <person name="Schilde C."/>
            <person name="Kianianmomeni A."/>
            <person name="Burglin T.R."/>
            <person name="Frech C."/>
            <person name="Turcotte B."/>
            <person name="Kopec K.O."/>
            <person name="Synnott J.M."/>
            <person name="Choo C."/>
            <person name="Paponov I."/>
            <person name="Finkler A."/>
            <person name="Soon Heng Tan C."/>
            <person name="Hutchins A.P."/>
            <person name="Weinmeier T."/>
            <person name="Rattei T."/>
            <person name="Chu J.S."/>
            <person name="Gimenez G."/>
            <person name="Irimia M."/>
            <person name="Rigden D.J."/>
            <person name="Fitzpatrick D.A."/>
            <person name="Lorenzo-Morales J."/>
            <person name="Bateman A."/>
            <person name="Chiu C.H."/>
            <person name="Tang P."/>
            <person name="Hegemann P."/>
            <person name="Fromm H."/>
            <person name="Raoult D."/>
            <person name="Greub G."/>
            <person name="Miranda-Saavedra D."/>
            <person name="Chen N."/>
            <person name="Nash P."/>
            <person name="Ginger M.L."/>
            <person name="Horn M."/>
            <person name="Schaap P."/>
            <person name="Caler L."/>
            <person name="Loftus B."/>
        </authorList>
    </citation>
    <scope>NUCLEOTIDE SEQUENCE [LARGE SCALE GENOMIC DNA]</scope>
    <source>
        <strain evidence="5 6">Neff</strain>
    </source>
</reference>
<feature type="binding site" evidence="3">
    <location>
        <begin position="13"/>
        <end position="20"/>
    </location>
    <ligand>
        <name>substrate</name>
    </ligand>
</feature>
<evidence type="ECO:0000313" key="5">
    <source>
        <dbReference type="EMBL" id="ELR21987.1"/>
    </source>
</evidence>
<evidence type="ECO:0000256" key="1">
    <source>
        <dbReference type="ARBA" id="ARBA00022801"/>
    </source>
</evidence>
<dbReference type="InterPro" id="IPR013078">
    <property type="entry name" value="His_Pase_superF_clade-1"/>
</dbReference>
<dbReference type="EMBL" id="KB007891">
    <property type="protein sequence ID" value="ELR21987.1"/>
    <property type="molecule type" value="Genomic_DNA"/>
</dbReference>
<keyword evidence="1" id="KW-0378">Hydrolase</keyword>
<dbReference type="GO" id="GO:0004331">
    <property type="term" value="F:fructose-2,6-bisphosphate 2-phosphatase activity"/>
    <property type="evidence" value="ECO:0007669"/>
    <property type="project" value="TreeGrafter"/>
</dbReference>
<evidence type="ECO:0000256" key="2">
    <source>
        <dbReference type="PIRSR" id="PIRSR613078-1"/>
    </source>
</evidence>
<dbReference type="VEuPathDB" id="AmoebaDB:ACA1_325590"/>
<dbReference type="KEGG" id="acan:ACA1_325590"/>
<dbReference type="GO" id="GO:0043456">
    <property type="term" value="P:regulation of pentose-phosphate shunt"/>
    <property type="evidence" value="ECO:0007669"/>
    <property type="project" value="TreeGrafter"/>
</dbReference>
<dbReference type="GeneID" id="14922907"/>
<dbReference type="GO" id="GO:0005829">
    <property type="term" value="C:cytosol"/>
    <property type="evidence" value="ECO:0007669"/>
    <property type="project" value="TreeGrafter"/>
</dbReference>
<evidence type="ECO:0000256" key="4">
    <source>
        <dbReference type="PIRSR" id="PIRSR613078-3"/>
    </source>
</evidence>
<accession>L8H9R7</accession>
<dbReference type="SMART" id="SM00855">
    <property type="entry name" value="PGAM"/>
    <property type="match status" value="1"/>
</dbReference>
<feature type="binding site" evidence="3">
    <location>
        <position position="88"/>
    </location>
    <ligand>
        <name>substrate</name>
    </ligand>
</feature>
<dbReference type="InterPro" id="IPR029033">
    <property type="entry name" value="His_PPase_superfam"/>
</dbReference>
<dbReference type="PANTHER" id="PTHR46517">
    <property type="entry name" value="FRUCTOSE-2,6-BISPHOSPHATASE TIGAR"/>
    <property type="match status" value="1"/>
</dbReference>
<proteinExistence type="predicted"/>
<dbReference type="RefSeq" id="XP_004348361.1">
    <property type="nucleotide sequence ID" value="XM_004348311.1"/>
</dbReference>
<feature type="active site" description="Proton donor/acceptor" evidence="2">
    <location>
        <position position="126"/>
    </location>
</feature>
<keyword evidence="6" id="KW-1185">Reference proteome</keyword>
<dbReference type="Gene3D" id="3.40.50.1240">
    <property type="entry name" value="Phosphoglycerate mutase-like"/>
    <property type="match status" value="1"/>
</dbReference>
<feature type="site" description="Transition state stabilizer" evidence="4">
    <location>
        <position position="219"/>
    </location>
</feature>
<organism evidence="5 6">
    <name type="scientific">Acanthamoeba castellanii (strain ATCC 30010 / Neff)</name>
    <dbReference type="NCBI Taxonomy" id="1257118"/>
    <lineage>
        <taxon>Eukaryota</taxon>
        <taxon>Amoebozoa</taxon>
        <taxon>Discosea</taxon>
        <taxon>Longamoebia</taxon>
        <taxon>Centramoebida</taxon>
        <taxon>Acanthamoebidae</taxon>
        <taxon>Acanthamoeba</taxon>
    </lineage>
</organism>
<dbReference type="STRING" id="1257118.L8H9R7"/>
<name>L8H9R7_ACACF</name>
<dbReference type="GO" id="GO:0045820">
    <property type="term" value="P:negative regulation of glycolytic process"/>
    <property type="evidence" value="ECO:0007669"/>
    <property type="project" value="TreeGrafter"/>
</dbReference>